<dbReference type="PANTHER" id="PTHR43300:SF7">
    <property type="entry name" value="UDP-N-ACETYLBACILLOSAMINE N-ACETYLTRANSFERASE"/>
    <property type="match status" value="1"/>
</dbReference>
<dbReference type="Pfam" id="PF13480">
    <property type="entry name" value="Acetyltransf_6"/>
    <property type="match status" value="1"/>
</dbReference>
<protein>
    <submittedName>
        <fullName evidence="5">Sugar O-acyltransferase, sialic acid O-acetyltransferase NeuD family</fullName>
    </submittedName>
</protein>
<dbReference type="Pfam" id="PF17836">
    <property type="entry name" value="PglD_N"/>
    <property type="match status" value="1"/>
</dbReference>
<dbReference type="NCBIfam" id="TIGR03570">
    <property type="entry name" value="NeuD_NnaD"/>
    <property type="match status" value="1"/>
</dbReference>
<dbReference type="InterPro" id="IPR020019">
    <property type="entry name" value="AcTrfase_PglD-like"/>
</dbReference>
<dbReference type="eggNOG" id="COG1086">
    <property type="taxonomic scope" value="Bacteria"/>
</dbReference>
<feature type="binding site" evidence="2">
    <location>
        <begin position="32"/>
        <end position="33"/>
    </location>
    <ligand>
        <name>substrate</name>
    </ligand>
</feature>
<proteinExistence type="inferred from homology"/>
<dbReference type="SUPFAM" id="SSF51161">
    <property type="entry name" value="Trimeric LpxA-like enzymes"/>
    <property type="match status" value="1"/>
</dbReference>
<feature type="binding site" evidence="2">
    <location>
        <position position="168"/>
    </location>
    <ligand>
        <name>acetyl-CoA</name>
        <dbReference type="ChEBI" id="CHEBI:57288"/>
    </ligand>
</feature>
<dbReference type="eggNOG" id="COG2348">
    <property type="taxonomic scope" value="Bacteria"/>
</dbReference>
<dbReference type="OrthoDB" id="9785911at2"/>
<dbReference type="Proteomes" id="UP000008634">
    <property type="component" value="Chromosome"/>
</dbReference>
<dbReference type="EMBL" id="CP002453">
    <property type="protein sequence ID" value="ADV50401.1"/>
    <property type="molecule type" value="Genomic_DNA"/>
</dbReference>
<accession>E6X459</accession>
<dbReference type="Gene3D" id="3.40.630.30">
    <property type="match status" value="1"/>
</dbReference>
<dbReference type="InterPro" id="IPR003447">
    <property type="entry name" value="FEMABX"/>
</dbReference>
<dbReference type="PROSITE" id="PS51191">
    <property type="entry name" value="FEMABX"/>
    <property type="match status" value="1"/>
</dbReference>
<dbReference type="InterPro" id="IPR050179">
    <property type="entry name" value="Trans_hexapeptide_repeat"/>
</dbReference>
<keyword evidence="6" id="KW-1185">Reference proteome</keyword>
<dbReference type="InterPro" id="IPR041561">
    <property type="entry name" value="PglD_N"/>
</dbReference>
<organism evidence="5 6">
    <name type="scientific">Cellulophaga algicola (strain DSM 14237 / IC166 / ACAM 630)</name>
    <dbReference type="NCBI Taxonomy" id="688270"/>
    <lineage>
        <taxon>Bacteria</taxon>
        <taxon>Pseudomonadati</taxon>
        <taxon>Bacteroidota</taxon>
        <taxon>Flavobacteriia</taxon>
        <taxon>Flavobacteriales</taxon>
        <taxon>Flavobacteriaceae</taxon>
        <taxon>Cellulophaga</taxon>
    </lineage>
</organism>
<dbReference type="KEGG" id="cao:Celal_3127"/>
<name>E6X459_CELAD</name>
<feature type="binding site" evidence="2">
    <location>
        <position position="71"/>
    </location>
    <ligand>
        <name>substrate</name>
    </ligand>
</feature>
<dbReference type="Gene3D" id="2.160.10.10">
    <property type="entry name" value="Hexapeptide repeat proteins"/>
    <property type="match status" value="1"/>
</dbReference>
<comment type="similarity">
    <text evidence="1">Belongs to the transferase hexapeptide repeat family.</text>
</comment>
<dbReference type="InterPro" id="IPR001451">
    <property type="entry name" value="Hexapep"/>
</dbReference>
<sequence length="590" mass="67415">MKNAVILGGGTYGEVFLTYLTEQNFNVIGFIDDNKESLGKLIHGVPVLGDFKDLIKNNFAQKVHQVFCPIGDNIVRTKYLGILNREGFETPNFIHDTALINKDVQIGNGVYLLPGVMIMPHTKLEDYVIISMGSHIAHHTLIKRGTFISTGVNIGAGILIKRKAFLGISSTIMTGVKVIGENTVIGSGAVVIRDVEDNHVVAGVPAKTLKIRVPINDDEPQLDKPKIKDLKLLGYSLQCLNLRTKDDNDTYKTNLKNFIGYDAFYKTELFSVNNTETEHLKYFTLKKKNIIIALMPFSLRKIILHDKDTTYYDASSFYGYSGPLFNEEITGSDIDIFWHLVDDWYKNNKVITEFLRFNLEGNYKQYSGNLIPTLNNVKGKILTDETQQWDGFIPKVRNNYRKAIANGLHSKIYHGQIEESTIETFYDIYISTMDRNNADSTYYFSLSYFKNLILSNPSSTAIILIFKDETPISSELILLNRDTMYSFLGGTLQSHFDFRPNDFLKMEAIKWGRENGYANYILGGGRANEDSLYKYKKTFFPKNEDAIYYTGRKILNEVVYEKLTTLAKKHTYKINKQDILQDFFPLYRKE</sequence>
<dbReference type="InterPro" id="IPR038740">
    <property type="entry name" value="BioF2-like_GNAT_dom"/>
</dbReference>
<dbReference type="eggNOG" id="COG0110">
    <property type="taxonomic scope" value="Bacteria"/>
</dbReference>
<dbReference type="CDD" id="cd03360">
    <property type="entry name" value="LbH_AT_putative"/>
    <property type="match status" value="1"/>
</dbReference>
<evidence type="ECO:0000313" key="5">
    <source>
        <dbReference type="EMBL" id="ADV50401.1"/>
    </source>
</evidence>
<dbReference type="HOGENOM" id="CLU_468279_0_0_10"/>
<dbReference type="PANTHER" id="PTHR43300">
    <property type="entry name" value="ACETYLTRANSFERASE"/>
    <property type="match status" value="1"/>
</dbReference>
<feature type="domain" description="BioF2-like acetyltransferase" evidence="3">
    <location>
        <begin position="395"/>
        <end position="527"/>
    </location>
</feature>
<dbReference type="SUPFAM" id="SSF55729">
    <property type="entry name" value="Acyl-CoA N-acyltransferases (Nat)"/>
    <property type="match status" value="1"/>
</dbReference>
<reference evidence="5 6" key="1">
    <citation type="journal article" date="2010" name="Stand. Genomic Sci.">
        <title>Complete genome sequence of Cellulophaga algicola type strain (IC166).</title>
        <authorList>
            <person name="Abt B."/>
            <person name="Lu M."/>
            <person name="Misra M."/>
            <person name="Han C."/>
            <person name="Nolan M."/>
            <person name="Lucas S."/>
            <person name="Hammon N."/>
            <person name="Deshpande S."/>
            <person name="Cheng J.F."/>
            <person name="Tapia R."/>
            <person name="Goodwin L."/>
            <person name="Pitluck S."/>
            <person name="Liolios K."/>
            <person name="Pagani I."/>
            <person name="Ivanova N."/>
            <person name="Mavromatis K."/>
            <person name="Ovchinikova G."/>
            <person name="Pati A."/>
            <person name="Chen A."/>
            <person name="Palaniappan K."/>
            <person name="Land M."/>
            <person name="Hauser L."/>
            <person name="Chang Y.J."/>
            <person name="Jeffries C.D."/>
            <person name="Detter J.C."/>
            <person name="Brambilla E."/>
            <person name="Rohde M."/>
            <person name="Tindall B.J."/>
            <person name="Goker M."/>
            <person name="Woyke T."/>
            <person name="Bristow J."/>
            <person name="Eisen J.A."/>
            <person name="Markowitz V."/>
            <person name="Hugenholtz P."/>
            <person name="Kyrpides N.C."/>
            <person name="Klenk H.P."/>
            <person name="Lapidus A."/>
        </authorList>
    </citation>
    <scope>NUCLEOTIDE SEQUENCE [LARGE SCALE GENOMIC DNA]</scope>
    <source>
        <strain evidence="6">DSM 14237 / IC166 / ACAM 630</strain>
    </source>
</reference>
<evidence type="ECO:0000313" key="6">
    <source>
        <dbReference type="Proteomes" id="UP000008634"/>
    </source>
</evidence>
<dbReference type="GO" id="GO:0016755">
    <property type="term" value="F:aminoacyltransferase activity"/>
    <property type="evidence" value="ECO:0007669"/>
    <property type="project" value="InterPro"/>
</dbReference>
<dbReference type="Pfam" id="PF00132">
    <property type="entry name" value="Hexapep"/>
    <property type="match status" value="1"/>
</dbReference>
<evidence type="ECO:0000256" key="2">
    <source>
        <dbReference type="PIRSR" id="PIRSR620019-2"/>
    </source>
</evidence>
<dbReference type="InterPro" id="IPR011004">
    <property type="entry name" value="Trimer_LpxA-like_sf"/>
</dbReference>
<dbReference type="AlphaFoldDB" id="E6X459"/>
<dbReference type="InterPro" id="IPR016181">
    <property type="entry name" value="Acyl_CoA_acyltransferase"/>
</dbReference>
<dbReference type="GO" id="GO:0044038">
    <property type="term" value="P:cell wall macromolecule biosynthetic process"/>
    <property type="evidence" value="ECO:0007669"/>
    <property type="project" value="InterPro"/>
</dbReference>
<feature type="domain" description="PglD N-terminal" evidence="4">
    <location>
        <begin position="4"/>
        <end position="79"/>
    </location>
</feature>
<dbReference type="STRING" id="688270.Celal_3127"/>
<dbReference type="Gene3D" id="3.40.50.20">
    <property type="match status" value="1"/>
</dbReference>
<evidence type="ECO:0000259" key="3">
    <source>
        <dbReference type="Pfam" id="PF13480"/>
    </source>
</evidence>
<dbReference type="RefSeq" id="WP_013551864.1">
    <property type="nucleotide sequence ID" value="NC_014934.1"/>
</dbReference>
<evidence type="ECO:0000256" key="1">
    <source>
        <dbReference type="ARBA" id="ARBA00007274"/>
    </source>
</evidence>
<evidence type="ECO:0000259" key="4">
    <source>
        <dbReference type="Pfam" id="PF17836"/>
    </source>
</evidence>
<gene>
    <name evidence="5" type="ordered locus">Celal_3127</name>
</gene>